<dbReference type="AlphaFoldDB" id="B6IHZ8"/>
<dbReference type="KEGG" id="cbr:CBG_25334"/>
<organism evidence="1 2">
    <name type="scientific">Caenorhabditis briggsae</name>
    <dbReference type="NCBI Taxonomy" id="6238"/>
    <lineage>
        <taxon>Eukaryota</taxon>
        <taxon>Metazoa</taxon>
        <taxon>Ecdysozoa</taxon>
        <taxon>Nematoda</taxon>
        <taxon>Chromadorea</taxon>
        <taxon>Rhabditida</taxon>
        <taxon>Rhabditina</taxon>
        <taxon>Rhabditomorpha</taxon>
        <taxon>Rhabditoidea</taxon>
        <taxon>Rhabditidae</taxon>
        <taxon>Peloderinae</taxon>
        <taxon>Caenorhabditis</taxon>
    </lineage>
</organism>
<dbReference type="EMBL" id="HE600915">
    <property type="protein sequence ID" value="CAR99528.1"/>
    <property type="molecule type" value="Genomic_DNA"/>
</dbReference>
<protein>
    <submittedName>
        <fullName evidence="1">Protein CBG25334</fullName>
    </submittedName>
</protein>
<accession>B6IHZ8</accession>
<sequence>MILSRENQDLRHNLSIAEKQLKIQKIEDDAGKREGKMRKATEAPALDRKMMHKSLLRPGGIMHVPQFRIDKEDVFGTEKVVQTHGNARSVSFLGRRKSCGWQLWANVTPKMHFLLEHTVELAISHRSIASEQSLEAIHRALNRIKLRYSTVPHNTERNNRTHL</sequence>
<dbReference type="HOGENOM" id="CLU_1628515_0_0_1"/>
<reference evidence="1 2" key="2">
    <citation type="journal article" date="2011" name="PLoS Genet.">
        <title>Caenorhabditis briggsae recombinant inbred line genotypes reveal inter-strain incompatibility and the evolution of recombination.</title>
        <authorList>
            <person name="Ross J.A."/>
            <person name="Koboldt D.C."/>
            <person name="Staisch J.E."/>
            <person name="Chamberlin H.M."/>
            <person name="Gupta B.P."/>
            <person name="Miller R.D."/>
            <person name="Baird S.E."/>
            <person name="Haag E.S."/>
        </authorList>
    </citation>
    <scope>NUCLEOTIDE SEQUENCE [LARGE SCALE GENOMIC DNA]</scope>
    <source>
        <strain evidence="1 2">AF16</strain>
    </source>
</reference>
<dbReference type="RefSeq" id="XP_045099091.1">
    <property type="nucleotide sequence ID" value="XM_045236407.1"/>
</dbReference>
<evidence type="ECO:0000313" key="2">
    <source>
        <dbReference type="Proteomes" id="UP000008549"/>
    </source>
</evidence>
<dbReference type="CTD" id="68916825"/>
<evidence type="ECO:0000313" key="1">
    <source>
        <dbReference type="EMBL" id="CAR99528.1"/>
    </source>
</evidence>
<dbReference type="Proteomes" id="UP000008549">
    <property type="component" value="Unassembled WGS sequence"/>
</dbReference>
<dbReference type="GeneID" id="68916825"/>
<proteinExistence type="predicted"/>
<keyword evidence="2" id="KW-1185">Reference proteome</keyword>
<dbReference type="InParanoid" id="B6IHZ8"/>
<gene>
    <name evidence="1 3" type="ORF">CBG25334</name>
    <name evidence="1" type="ORF">CBG_25334</name>
</gene>
<reference evidence="1 2" key="1">
    <citation type="journal article" date="2003" name="PLoS Biol.">
        <title>The genome sequence of Caenorhabditis briggsae: a platform for comparative genomics.</title>
        <authorList>
            <person name="Stein L.D."/>
            <person name="Bao Z."/>
            <person name="Blasiar D."/>
            <person name="Blumenthal T."/>
            <person name="Brent M.R."/>
            <person name="Chen N."/>
            <person name="Chinwalla A."/>
            <person name="Clarke L."/>
            <person name="Clee C."/>
            <person name="Coghlan A."/>
            <person name="Coulson A."/>
            <person name="D'Eustachio P."/>
            <person name="Fitch D.H."/>
            <person name="Fulton L.A."/>
            <person name="Fulton R.E."/>
            <person name="Griffiths-Jones S."/>
            <person name="Harris T.W."/>
            <person name="Hillier L.W."/>
            <person name="Kamath R."/>
            <person name="Kuwabara P.E."/>
            <person name="Mardis E.R."/>
            <person name="Marra M.A."/>
            <person name="Miner T.L."/>
            <person name="Minx P."/>
            <person name="Mullikin J.C."/>
            <person name="Plumb R.W."/>
            <person name="Rogers J."/>
            <person name="Schein J.E."/>
            <person name="Sohrmann M."/>
            <person name="Spieth J."/>
            <person name="Stajich J.E."/>
            <person name="Wei C."/>
            <person name="Willey D."/>
            <person name="Wilson R.K."/>
            <person name="Durbin R."/>
            <person name="Waterston R.H."/>
        </authorList>
    </citation>
    <scope>NUCLEOTIDE SEQUENCE [LARGE SCALE GENOMIC DNA]</scope>
    <source>
        <strain evidence="1 2">AF16</strain>
    </source>
</reference>
<name>B6IHZ8_CAEBR</name>
<evidence type="ECO:0000313" key="3">
    <source>
        <dbReference type="WormBase" id="CBG25334"/>
    </source>
</evidence>
<dbReference type="WormBase" id="CBG25334">
    <property type="protein sequence ID" value="CBP48734"/>
    <property type="gene ID" value="WBGene00086748"/>
</dbReference>